<evidence type="ECO:0000259" key="1">
    <source>
        <dbReference type="Pfam" id="PF00561"/>
    </source>
</evidence>
<dbReference type="InterPro" id="IPR050266">
    <property type="entry name" value="AB_hydrolase_sf"/>
</dbReference>
<keyword evidence="2" id="KW-0378">Hydrolase</keyword>
<dbReference type="PANTHER" id="PTHR43798">
    <property type="entry name" value="MONOACYLGLYCEROL LIPASE"/>
    <property type="match status" value="1"/>
</dbReference>
<dbReference type="InterPro" id="IPR029058">
    <property type="entry name" value="AB_hydrolase_fold"/>
</dbReference>
<dbReference type="PRINTS" id="PR00111">
    <property type="entry name" value="ABHYDROLASE"/>
</dbReference>
<accession>A0ABV8TT40</accession>
<dbReference type="InterPro" id="IPR000073">
    <property type="entry name" value="AB_hydrolase_1"/>
</dbReference>
<keyword evidence="3" id="KW-1185">Reference proteome</keyword>
<proteinExistence type="predicted"/>
<dbReference type="Pfam" id="PF00561">
    <property type="entry name" value="Abhydrolase_1"/>
    <property type="match status" value="1"/>
</dbReference>
<dbReference type="PANTHER" id="PTHR43798:SF33">
    <property type="entry name" value="HYDROLASE, PUTATIVE (AFU_ORTHOLOGUE AFUA_2G14860)-RELATED"/>
    <property type="match status" value="1"/>
</dbReference>
<dbReference type="RefSeq" id="WP_380617357.1">
    <property type="nucleotide sequence ID" value="NZ_JBHSDK010000001.1"/>
</dbReference>
<dbReference type="Gene3D" id="3.40.50.1820">
    <property type="entry name" value="alpha/beta hydrolase"/>
    <property type="match status" value="1"/>
</dbReference>
<reference evidence="3" key="1">
    <citation type="journal article" date="2019" name="Int. J. Syst. Evol. Microbiol.">
        <title>The Global Catalogue of Microorganisms (GCM) 10K type strain sequencing project: providing services to taxonomists for standard genome sequencing and annotation.</title>
        <authorList>
            <consortium name="The Broad Institute Genomics Platform"/>
            <consortium name="The Broad Institute Genome Sequencing Center for Infectious Disease"/>
            <person name="Wu L."/>
            <person name="Ma J."/>
        </authorList>
    </citation>
    <scope>NUCLEOTIDE SEQUENCE [LARGE SCALE GENOMIC DNA]</scope>
    <source>
        <strain evidence="3">IBRC-M 10908</strain>
    </source>
</reference>
<gene>
    <name evidence="2" type="ORF">ACFPET_00185</name>
</gene>
<dbReference type="SUPFAM" id="SSF53474">
    <property type="entry name" value="alpha/beta-Hydrolases"/>
    <property type="match status" value="1"/>
</dbReference>
<dbReference type="GO" id="GO:0016787">
    <property type="term" value="F:hydrolase activity"/>
    <property type="evidence" value="ECO:0007669"/>
    <property type="project" value="UniProtKB-KW"/>
</dbReference>
<protein>
    <submittedName>
        <fullName evidence="2">Alpha/beta fold hydrolase</fullName>
    </submittedName>
</protein>
<dbReference type="Proteomes" id="UP001595823">
    <property type="component" value="Unassembled WGS sequence"/>
</dbReference>
<organism evidence="2 3">
    <name type="scientific">Salininema proteolyticum</name>
    <dbReference type="NCBI Taxonomy" id="1607685"/>
    <lineage>
        <taxon>Bacteria</taxon>
        <taxon>Bacillati</taxon>
        <taxon>Actinomycetota</taxon>
        <taxon>Actinomycetes</taxon>
        <taxon>Glycomycetales</taxon>
        <taxon>Glycomycetaceae</taxon>
        <taxon>Salininema</taxon>
    </lineage>
</organism>
<dbReference type="EMBL" id="JBHSDK010000001">
    <property type="protein sequence ID" value="MFC4333617.1"/>
    <property type="molecule type" value="Genomic_DNA"/>
</dbReference>
<sequence>MERRVTAAGLVEANPLSETFAWEGRRVRWTSFGTGPALVFCHGTPWSSVLWRPIAEALAPGRTVYLWDMPGYGQSSKDDGHAVSLDVQARLFADLLDHWGLESPEIVAHDYGGAVSLRAHLLHGRDYSALSLVDVVALRPWGSEFFRLVKENAEVFRRLPPTVHEGALRSYIATASHRGLTPEWESLLTEPWLGEEGQNAFYRQIAEADERYTDEVEPLYGEVRAPVRVVWGTEDTWIPADRAHRLAAAVGTDARLVAGAGHLIQCDRPEALTALLSG</sequence>
<feature type="domain" description="AB hydrolase-1" evidence="1">
    <location>
        <begin position="36"/>
        <end position="269"/>
    </location>
</feature>
<comment type="caution">
    <text evidence="2">The sequence shown here is derived from an EMBL/GenBank/DDBJ whole genome shotgun (WGS) entry which is preliminary data.</text>
</comment>
<evidence type="ECO:0000313" key="3">
    <source>
        <dbReference type="Proteomes" id="UP001595823"/>
    </source>
</evidence>
<evidence type="ECO:0000313" key="2">
    <source>
        <dbReference type="EMBL" id="MFC4333617.1"/>
    </source>
</evidence>
<name>A0ABV8TT40_9ACTN</name>